<organism evidence="1 2">
    <name type="scientific">Roseburia faecis</name>
    <dbReference type="NCBI Taxonomy" id="301302"/>
    <lineage>
        <taxon>Bacteria</taxon>
        <taxon>Bacillati</taxon>
        <taxon>Bacillota</taxon>
        <taxon>Clostridia</taxon>
        <taxon>Lachnospirales</taxon>
        <taxon>Lachnospiraceae</taxon>
        <taxon>Roseburia</taxon>
    </lineage>
</organism>
<dbReference type="RefSeq" id="WP_070103560.1">
    <property type="nucleotide sequence ID" value="NZ_CP173697.1"/>
</dbReference>
<dbReference type="InterPro" id="IPR046169">
    <property type="entry name" value="DUF6171"/>
</dbReference>
<proteinExistence type="predicted"/>
<dbReference type="AlphaFoldDB" id="A0A844KLR1"/>
<dbReference type="Pfam" id="PF19668">
    <property type="entry name" value="DUF6171"/>
    <property type="match status" value="1"/>
</dbReference>
<reference evidence="1 2" key="1">
    <citation type="journal article" date="2019" name="Nat. Med.">
        <title>A library of human gut bacterial isolates paired with longitudinal multiomics data enables mechanistic microbiome research.</title>
        <authorList>
            <person name="Poyet M."/>
            <person name="Groussin M."/>
            <person name="Gibbons S.M."/>
            <person name="Avila-Pacheco J."/>
            <person name="Jiang X."/>
            <person name="Kearney S.M."/>
            <person name="Perrotta A.R."/>
            <person name="Berdy B."/>
            <person name="Zhao S."/>
            <person name="Lieberman T.D."/>
            <person name="Swanson P.K."/>
            <person name="Smith M."/>
            <person name="Roesemann S."/>
            <person name="Alexander J.E."/>
            <person name="Rich S.A."/>
            <person name="Livny J."/>
            <person name="Vlamakis H."/>
            <person name="Clish C."/>
            <person name="Bullock K."/>
            <person name="Deik A."/>
            <person name="Scott J."/>
            <person name="Pierce K.A."/>
            <person name="Xavier R.J."/>
            <person name="Alm E.J."/>
        </authorList>
    </citation>
    <scope>NUCLEOTIDE SEQUENCE [LARGE SCALE GENOMIC DNA]</scope>
    <source>
        <strain evidence="1 2">BIOML-A1</strain>
    </source>
</reference>
<dbReference type="OrthoDB" id="7061841at2"/>
<dbReference type="GeneID" id="99746644"/>
<name>A0A844KLR1_9FIRM</name>
<gene>
    <name evidence="1" type="ORF">GMD30_03625</name>
</gene>
<evidence type="ECO:0000313" key="1">
    <source>
        <dbReference type="EMBL" id="MTR80813.1"/>
    </source>
</evidence>
<evidence type="ECO:0000313" key="2">
    <source>
        <dbReference type="Proteomes" id="UP000446657"/>
    </source>
</evidence>
<dbReference type="EMBL" id="WNAL01000005">
    <property type="protein sequence ID" value="MTR80813.1"/>
    <property type="molecule type" value="Genomic_DNA"/>
</dbReference>
<accession>A0A844KLR1</accession>
<comment type="caution">
    <text evidence="1">The sequence shown here is derived from an EMBL/GenBank/DDBJ whole genome shotgun (WGS) entry which is preliminary data.</text>
</comment>
<protein>
    <submittedName>
        <fullName evidence="1">Uncharacterized protein</fullName>
    </submittedName>
</protein>
<dbReference type="Proteomes" id="UP000446657">
    <property type="component" value="Unassembled WGS sequence"/>
</dbReference>
<sequence length="99" mass="11471">MEESERYCRKCELAKQYGGGLEEYLLRYLAQLTPEEQAEDVTYARRLACCGKCTWYGEHMCRACGCYVQLRAAVKGQNCPYEKWEQEGETHDTRSGNIL</sequence>